<dbReference type="OrthoDB" id="7573080at2"/>
<dbReference type="RefSeq" id="WP_089221008.1">
    <property type="nucleotide sequence ID" value="NZ_FZOS01000035.1"/>
</dbReference>
<organism evidence="1 2">
    <name type="scientific">Edaphosphingomonas laterariae</name>
    <dbReference type="NCBI Taxonomy" id="861865"/>
    <lineage>
        <taxon>Bacteria</taxon>
        <taxon>Pseudomonadati</taxon>
        <taxon>Pseudomonadota</taxon>
        <taxon>Alphaproteobacteria</taxon>
        <taxon>Sphingomonadales</taxon>
        <taxon>Rhizorhabdaceae</taxon>
        <taxon>Edaphosphingomonas</taxon>
    </lineage>
</organism>
<keyword evidence="2" id="KW-1185">Reference proteome</keyword>
<protein>
    <submittedName>
        <fullName evidence="1">Uncharacterized protein</fullName>
    </submittedName>
</protein>
<dbReference type="EMBL" id="FZOS01000035">
    <property type="protein sequence ID" value="SNT05279.1"/>
    <property type="molecule type" value="Genomic_DNA"/>
</dbReference>
<proteinExistence type="predicted"/>
<dbReference type="AlphaFoldDB" id="A0A239JHJ7"/>
<name>A0A239JHJ7_9SPHN</name>
<sequence>MSQPTREQVNHALLYGARVAPSQLGGEERPGKQMPVGPAGLPIPAERAIYRKTIDSELLGRIVKVAHGAWAASRLPMPHWEATADTLTADIASRYPAAEMAVLAKYGHAKPIDIVAVQIRGGFSHAPVRLEMVAPRTLPHRATYYVADLTEQPPCADPHVPAATLEFFRVWDEIARAKKADFINALGWPGQFKNKEGRWPRWFEIEKAWPKIGAWLRDQRQALRRT</sequence>
<evidence type="ECO:0000313" key="2">
    <source>
        <dbReference type="Proteomes" id="UP000198281"/>
    </source>
</evidence>
<evidence type="ECO:0000313" key="1">
    <source>
        <dbReference type="EMBL" id="SNT05279.1"/>
    </source>
</evidence>
<accession>A0A239JHJ7</accession>
<dbReference type="Proteomes" id="UP000198281">
    <property type="component" value="Unassembled WGS sequence"/>
</dbReference>
<reference evidence="2" key="1">
    <citation type="submission" date="2017-06" db="EMBL/GenBank/DDBJ databases">
        <authorList>
            <person name="Varghese N."/>
            <person name="Submissions S."/>
        </authorList>
    </citation>
    <scope>NUCLEOTIDE SEQUENCE [LARGE SCALE GENOMIC DNA]</scope>
    <source>
        <strain evidence="2">LNB2</strain>
    </source>
</reference>
<gene>
    <name evidence="1" type="ORF">SAMN06295912_1355</name>
</gene>